<evidence type="ECO:0000313" key="1">
    <source>
        <dbReference type="EMBL" id="KAI0045563.1"/>
    </source>
</evidence>
<accession>A0ACB8RPX8</accession>
<evidence type="ECO:0000313" key="2">
    <source>
        <dbReference type="Proteomes" id="UP000814033"/>
    </source>
</evidence>
<dbReference type="Proteomes" id="UP000814033">
    <property type="component" value="Unassembled WGS sequence"/>
</dbReference>
<gene>
    <name evidence="1" type="ORF">FA95DRAFT_1680388</name>
</gene>
<reference evidence="1" key="2">
    <citation type="journal article" date="2022" name="New Phytol.">
        <title>Evolutionary transition to the ectomycorrhizal habit in the genomes of a hyperdiverse lineage of mushroom-forming fungi.</title>
        <authorList>
            <person name="Looney B."/>
            <person name="Miyauchi S."/>
            <person name="Morin E."/>
            <person name="Drula E."/>
            <person name="Courty P.E."/>
            <person name="Kohler A."/>
            <person name="Kuo A."/>
            <person name="LaButti K."/>
            <person name="Pangilinan J."/>
            <person name="Lipzen A."/>
            <person name="Riley R."/>
            <person name="Andreopoulos W."/>
            <person name="He G."/>
            <person name="Johnson J."/>
            <person name="Nolan M."/>
            <person name="Tritt A."/>
            <person name="Barry K.W."/>
            <person name="Grigoriev I.V."/>
            <person name="Nagy L.G."/>
            <person name="Hibbett D."/>
            <person name="Henrissat B."/>
            <person name="Matheny P.B."/>
            <person name="Labbe J."/>
            <person name="Martin F.M."/>
        </authorList>
    </citation>
    <scope>NUCLEOTIDE SEQUENCE</scope>
    <source>
        <strain evidence="1">FP105234-sp</strain>
    </source>
</reference>
<protein>
    <submittedName>
        <fullName evidence="1">Uncharacterized protein</fullName>
    </submittedName>
</protein>
<organism evidence="1 2">
    <name type="scientific">Auriscalpium vulgare</name>
    <dbReference type="NCBI Taxonomy" id="40419"/>
    <lineage>
        <taxon>Eukaryota</taxon>
        <taxon>Fungi</taxon>
        <taxon>Dikarya</taxon>
        <taxon>Basidiomycota</taxon>
        <taxon>Agaricomycotina</taxon>
        <taxon>Agaricomycetes</taxon>
        <taxon>Russulales</taxon>
        <taxon>Auriscalpiaceae</taxon>
        <taxon>Auriscalpium</taxon>
    </lineage>
</organism>
<keyword evidence="2" id="KW-1185">Reference proteome</keyword>
<reference evidence="1" key="1">
    <citation type="submission" date="2021-02" db="EMBL/GenBank/DDBJ databases">
        <authorList>
            <consortium name="DOE Joint Genome Institute"/>
            <person name="Ahrendt S."/>
            <person name="Looney B.P."/>
            <person name="Miyauchi S."/>
            <person name="Morin E."/>
            <person name="Drula E."/>
            <person name="Courty P.E."/>
            <person name="Chicoki N."/>
            <person name="Fauchery L."/>
            <person name="Kohler A."/>
            <person name="Kuo A."/>
            <person name="Labutti K."/>
            <person name="Pangilinan J."/>
            <person name="Lipzen A."/>
            <person name="Riley R."/>
            <person name="Andreopoulos W."/>
            <person name="He G."/>
            <person name="Johnson J."/>
            <person name="Barry K.W."/>
            <person name="Grigoriev I.V."/>
            <person name="Nagy L."/>
            <person name="Hibbett D."/>
            <person name="Henrissat B."/>
            <person name="Matheny P.B."/>
            <person name="Labbe J."/>
            <person name="Martin F."/>
        </authorList>
    </citation>
    <scope>NUCLEOTIDE SEQUENCE</scope>
    <source>
        <strain evidence="1">FP105234-sp</strain>
    </source>
</reference>
<name>A0ACB8RPX8_9AGAM</name>
<dbReference type="EMBL" id="MU275948">
    <property type="protein sequence ID" value="KAI0045563.1"/>
    <property type="molecule type" value="Genomic_DNA"/>
</dbReference>
<proteinExistence type="predicted"/>
<comment type="caution">
    <text evidence="1">The sequence shown here is derived from an EMBL/GenBank/DDBJ whole genome shotgun (WGS) entry which is preliminary data.</text>
</comment>
<sequence>MMPPTTATVALPYDVHVLLIDLVYQLSQHTTIDTATLRACALVCRAWRPIAQRLLFRRVANSRIALPRLLRSLTTSPRLADHVLSVSLHLQPHPYMAFIPELLLLKLCKCVKAISIDTSSPSGLPDPNREWWTDALLARMQALALCPELLSLSCTPAFTRRLARLWPSVRAFEVHALPYGDYTRVPVPEGLESLSLSAPLDTTNDLSTVRRLELALAPAHAHGVWHHLAQAGVLLQLRVLVLAEGLPPPDVLAQLARLKSLAFGRQPVEPVTLPPRLRHVGYHCRVTEPRADAGNMIAALRALPDLRLFTVTCRPPPATLVVLEDMCRDCKVDFSVYEDLEECPRLRHVDWI</sequence>